<feature type="transmembrane region" description="Helical" evidence="1">
    <location>
        <begin position="12"/>
        <end position="35"/>
    </location>
</feature>
<sequence>MKNKFKFFKIPGISFLAGIIFVLVGLKGEQLAVIYSKPLNSTSWTTSGSLINAFIYIPIIIGTILLILSIGTFLLSYNKLQKNAL</sequence>
<reference evidence="2 3" key="1">
    <citation type="submission" date="2018-06" db="EMBL/GenBank/DDBJ databases">
        <title>Genomic Encyclopedia of Archaeal and Bacterial Type Strains, Phase II (KMG-II): from individual species to whole genera.</title>
        <authorList>
            <person name="Goeker M."/>
        </authorList>
    </citation>
    <scope>NUCLEOTIDE SEQUENCE [LARGE SCALE GENOMIC DNA]</scope>
    <source>
        <strain evidence="2 3">KACC 16626</strain>
    </source>
</reference>
<organism evidence="2 3">
    <name type="scientific">Ureibacillus chungkukjangi</name>
    <dbReference type="NCBI Taxonomy" id="1202712"/>
    <lineage>
        <taxon>Bacteria</taxon>
        <taxon>Bacillati</taxon>
        <taxon>Bacillota</taxon>
        <taxon>Bacilli</taxon>
        <taxon>Bacillales</taxon>
        <taxon>Caryophanaceae</taxon>
        <taxon>Ureibacillus</taxon>
    </lineage>
</organism>
<accession>A0A318TDP5</accession>
<dbReference type="AlphaFoldDB" id="A0A318TDP5"/>
<gene>
    <name evidence="2" type="ORF">BJ095_1512</name>
</gene>
<proteinExistence type="predicted"/>
<protein>
    <submittedName>
        <fullName evidence="2">Uncharacterized protein</fullName>
    </submittedName>
</protein>
<dbReference type="Proteomes" id="UP000247416">
    <property type="component" value="Unassembled WGS sequence"/>
</dbReference>
<keyword evidence="1" id="KW-0812">Transmembrane</keyword>
<name>A0A318TDP5_9BACL</name>
<evidence type="ECO:0000256" key="1">
    <source>
        <dbReference type="SAM" id="Phobius"/>
    </source>
</evidence>
<evidence type="ECO:0000313" key="2">
    <source>
        <dbReference type="EMBL" id="PYF01960.1"/>
    </source>
</evidence>
<keyword evidence="1" id="KW-1133">Transmembrane helix</keyword>
<keyword evidence="1" id="KW-0472">Membrane</keyword>
<keyword evidence="3" id="KW-1185">Reference proteome</keyword>
<dbReference type="EMBL" id="QJTJ01000051">
    <property type="protein sequence ID" value="PYF01960.1"/>
    <property type="molecule type" value="Genomic_DNA"/>
</dbReference>
<dbReference type="RefSeq" id="WP_107937823.1">
    <property type="nucleotide sequence ID" value="NZ_PYWJ01000056.1"/>
</dbReference>
<comment type="caution">
    <text evidence="2">The sequence shown here is derived from an EMBL/GenBank/DDBJ whole genome shotgun (WGS) entry which is preliminary data.</text>
</comment>
<feature type="transmembrane region" description="Helical" evidence="1">
    <location>
        <begin position="55"/>
        <end position="77"/>
    </location>
</feature>
<evidence type="ECO:0000313" key="3">
    <source>
        <dbReference type="Proteomes" id="UP000247416"/>
    </source>
</evidence>